<keyword evidence="8" id="KW-0653">Protein transport</keyword>
<dbReference type="RefSeq" id="XP_040734147.1">
    <property type="nucleotide sequence ID" value="XM_040878142.1"/>
</dbReference>
<dbReference type="CDD" id="cd07597">
    <property type="entry name" value="BAR_SNX8"/>
    <property type="match status" value="1"/>
</dbReference>
<keyword evidence="9" id="KW-0472">Membrane</keyword>
<protein>
    <recommendedName>
        <fullName evidence="5">Sorting nexin MVP1</fullName>
    </recommendedName>
    <alternativeName>
        <fullName evidence="10">Sorting nexin mvp1</fullName>
    </alternativeName>
</protein>
<evidence type="ECO:0000256" key="2">
    <source>
        <dbReference type="ARBA" id="ARBA00004287"/>
    </source>
</evidence>
<feature type="compositionally biased region" description="Low complexity" evidence="11">
    <location>
        <begin position="272"/>
        <end position="284"/>
    </location>
</feature>
<dbReference type="SMART" id="SM00312">
    <property type="entry name" value="PX"/>
    <property type="match status" value="1"/>
</dbReference>
<feature type="region of interest" description="Disordered" evidence="11">
    <location>
        <begin position="175"/>
        <end position="247"/>
    </location>
</feature>
<dbReference type="InterPro" id="IPR027267">
    <property type="entry name" value="AH/BAR_dom_sf"/>
</dbReference>
<reference evidence="13 14" key="1">
    <citation type="journal article" date="2017" name="Biotechnol. Biofuels">
        <title>Differential beta-glucosidase expression as a function of carbon source availability in Talaromyces amestolkiae: a genomic and proteomic approach.</title>
        <authorList>
            <person name="de Eugenio L.I."/>
            <person name="Mendez-Liter J.A."/>
            <person name="Nieto-Dominguez M."/>
            <person name="Alonso L."/>
            <person name="Gil-Munoz J."/>
            <person name="Barriuso J."/>
            <person name="Prieto A."/>
            <person name="Martinez M.J."/>
        </authorList>
    </citation>
    <scope>NUCLEOTIDE SEQUENCE [LARGE SCALE GENOMIC DNA]</scope>
    <source>
        <strain evidence="13 14">CIB</strain>
    </source>
</reference>
<keyword evidence="7" id="KW-0963">Cytoplasm</keyword>
<dbReference type="Pfam" id="PF19566">
    <property type="entry name" value="Snx8_BAR_dom"/>
    <property type="match status" value="1"/>
</dbReference>
<dbReference type="CDD" id="cd06866">
    <property type="entry name" value="PX_SNX8_Mvp1p_like"/>
    <property type="match status" value="1"/>
</dbReference>
<dbReference type="GeneID" id="63794859"/>
<evidence type="ECO:0000256" key="10">
    <source>
        <dbReference type="ARBA" id="ARBA00072009"/>
    </source>
</evidence>
<gene>
    <name evidence="13" type="ORF">BHQ10_005643</name>
</gene>
<dbReference type="FunFam" id="3.30.1520.10:FF:000037">
    <property type="entry name" value="Sorting nexin mvp-1"/>
    <property type="match status" value="1"/>
</dbReference>
<dbReference type="InterPro" id="IPR036871">
    <property type="entry name" value="PX_dom_sf"/>
</dbReference>
<feature type="compositionally biased region" description="Polar residues" evidence="11">
    <location>
        <begin position="317"/>
        <end position="327"/>
    </location>
</feature>
<evidence type="ECO:0000313" key="14">
    <source>
        <dbReference type="Proteomes" id="UP000249363"/>
    </source>
</evidence>
<comment type="similarity">
    <text evidence="4">Belongs to the sorting nexin family.</text>
</comment>
<evidence type="ECO:0000313" key="13">
    <source>
        <dbReference type="EMBL" id="RAO69631.1"/>
    </source>
</evidence>
<feature type="compositionally biased region" description="Low complexity" evidence="11">
    <location>
        <begin position="188"/>
        <end position="204"/>
    </location>
</feature>
<dbReference type="InterPro" id="IPR035704">
    <property type="entry name" value="SNX8/Mvp1_PX"/>
</dbReference>
<dbReference type="InterPro" id="IPR028662">
    <property type="entry name" value="SNX8/Mvp1"/>
</dbReference>
<feature type="compositionally biased region" description="Low complexity" evidence="11">
    <location>
        <begin position="297"/>
        <end position="312"/>
    </location>
</feature>
<feature type="compositionally biased region" description="Polar residues" evidence="11">
    <location>
        <begin position="15"/>
        <end position="24"/>
    </location>
</feature>
<dbReference type="STRING" id="1196081.A0A364L1M7"/>
<dbReference type="GO" id="GO:0042147">
    <property type="term" value="P:retrograde transport, endosome to Golgi"/>
    <property type="evidence" value="ECO:0007669"/>
    <property type="project" value="InterPro"/>
</dbReference>
<dbReference type="OrthoDB" id="10064318at2759"/>
<feature type="region of interest" description="Disordered" evidence="11">
    <location>
        <begin position="260"/>
        <end position="336"/>
    </location>
</feature>
<dbReference type="InterPro" id="IPR045734">
    <property type="entry name" value="Snx8_BAR_dom"/>
</dbReference>
<evidence type="ECO:0000256" key="7">
    <source>
        <dbReference type="ARBA" id="ARBA00022490"/>
    </source>
</evidence>
<dbReference type="SUPFAM" id="SSF64268">
    <property type="entry name" value="PX domain"/>
    <property type="match status" value="1"/>
</dbReference>
<accession>A0A364L1M7</accession>
<organism evidence="13 14">
    <name type="scientific">Talaromyces amestolkiae</name>
    <dbReference type="NCBI Taxonomy" id="1196081"/>
    <lineage>
        <taxon>Eukaryota</taxon>
        <taxon>Fungi</taxon>
        <taxon>Dikarya</taxon>
        <taxon>Ascomycota</taxon>
        <taxon>Pezizomycotina</taxon>
        <taxon>Eurotiomycetes</taxon>
        <taxon>Eurotiomycetidae</taxon>
        <taxon>Eurotiales</taxon>
        <taxon>Trichocomaceae</taxon>
        <taxon>Talaromyces</taxon>
        <taxon>Talaromyces sect. Talaromyces</taxon>
    </lineage>
</organism>
<dbReference type="GO" id="GO:0005829">
    <property type="term" value="C:cytosol"/>
    <property type="evidence" value="ECO:0007669"/>
    <property type="project" value="GOC"/>
</dbReference>
<evidence type="ECO:0000256" key="4">
    <source>
        <dbReference type="ARBA" id="ARBA00010883"/>
    </source>
</evidence>
<evidence type="ECO:0000256" key="11">
    <source>
        <dbReference type="SAM" id="MobiDB-lite"/>
    </source>
</evidence>
<dbReference type="PANTHER" id="PTHR47554:SF1">
    <property type="entry name" value="SORTING NEXIN MVP1"/>
    <property type="match status" value="1"/>
</dbReference>
<sequence>MSLFGTSPDEAPTEVNPSRLSKSSLFDDEPHSQSGSALFADDSHSSDSPWNMPTPKRGGRQNYVKTLLPASDVPDSYTDAFELVLDASGRSGAGVGLTTIRQILASSGLTAADQAKILNLVLPGGQETSSDGLGRNEFNVLIALIGLAQEGEDITFDAVDERRNKLPQPKISYLEGLRHSEEPPPAAPQTQQPEETPRPESQQPVNARPRQTSFSAAEADPWGSPDLHRGHQHTSNPSNEPALNRFGGVRSATNGWVAAGSTAVASESQNTSQSNGQGPPSSSGSGWGDYNNTSQTAPPFGAAAQPGFEAFPKPGNGQDSLDPQSRSLGGGRVTGPGAEEIVTVTLLPEKEGLFMFQHRNYEVKSPRRGSSVVRRYSDFVWLLDCLQKRYPFRQLPLLPPKRVAVNGTHLSADSNSFLEKRRRGLVRFTNALVRHPVLNQEQLVVMFLTVPTELSVWRKQATISVQEEFAGKALPPDLEDSLPTTLNETFDTVRSGVKRSAEIFINLCALLERLAKRNEGLAADHLRFSLALQSLTEATRSTYAVDTNDVPLLNEGINATARHLSASQSLLEDEARAWTDGVLEDLKQQRDCVVSMRDMFDRRDRFAKDNIPQLEKRIEANEKKLQDMRSRPQGTVKPGDIEKIEESIFKDKESIVQQHARGVFIKECIRDELLYFQHSQYHISRLHQDWSQERVKYAELQADNWRGLSEEVEGMPNGE</sequence>
<dbReference type="PROSITE" id="PS50195">
    <property type="entry name" value="PX"/>
    <property type="match status" value="1"/>
</dbReference>
<dbReference type="GO" id="GO:0032266">
    <property type="term" value="F:phosphatidylinositol-3-phosphate binding"/>
    <property type="evidence" value="ECO:0007669"/>
    <property type="project" value="TreeGrafter"/>
</dbReference>
<dbReference type="Gene3D" id="1.20.1270.60">
    <property type="entry name" value="Arfaptin homology (AH) domain/BAR domain"/>
    <property type="match status" value="1"/>
</dbReference>
<dbReference type="GO" id="GO:0006623">
    <property type="term" value="P:protein targeting to vacuole"/>
    <property type="evidence" value="ECO:0007669"/>
    <property type="project" value="TreeGrafter"/>
</dbReference>
<evidence type="ECO:0000256" key="6">
    <source>
        <dbReference type="ARBA" id="ARBA00022448"/>
    </source>
</evidence>
<evidence type="ECO:0000259" key="12">
    <source>
        <dbReference type="PROSITE" id="PS50195"/>
    </source>
</evidence>
<proteinExistence type="inferred from homology"/>
<dbReference type="PANTHER" id="PTHR47554">
    <property type="entry name" value="SORTING NEXIN MVP1"/>
    <property type="match status" value="1"/>
</dbReference>
<evidence type="ECO:0000256" key="3">
    <source>
        <dbReference type="ARBA" id="ARBA00004496"/>
    </source>
</evidence>
<dbReference type="GO" id="GO:0005768">
    <property type="term" value="C:endosome"/>
    <property type="evidence" value="ECO:0007669"/>
    <property type="project" value="TreeGrafter"/>
</dbReference>
<keyword evidence="14" id="KW-1185">Reference proteome</keyword>
<evidence type="ECO:0000256" key="1">
    <source>
        <dbReference type="ARBA" id="ARBA00002474"/>
    </source>
</evidence>
<evidence type="ECO:0000256" key="9">
    <source>
        <dbReference type="ARBA" id="ARBA00023136"/>
    </source>
</evidence>
<comment type="subcellular location">
    <subcellularLocation>
        <location evidence="3">Cytoplasm</location>
    </subcellularLocation>
    <subcellularLocation>
        <location evidence="2">Membrane</location>
        <topology evidence="2">Peripheral membrane protein</topology>
        <orientation evidence="2">Cytoplasmic side</orientation>
    </subcellularLocation>
</comment>
<name>A0A364L1M7_TALAM</name>
<evidence type="ECO:0000256" key="5">
    <source>
        <dbReference type="ARBA" id="ARBA00014268"/>
    </source>
</evidence>
<feature type="domain" description="PX" evidence="12">
    <location>
        <begin position="339"/>
        <end position="454"/>
    </location>
</feature>
<dbReference type="GO" id="GO:0016020">
    <property type="term" value="C:membrane"/>
    <property type="evidence" value="ECO:0007669"/>
    <property type="project" value="UniProtKB-SubCell"/>
</dbReference>
<comment type="caution">
    <text evidence="13">The sequence shown here is derived from an EMBL/GenBank/DDBJ whole genome shotgun (WGS) entry which is preliminary data.</text>
</comment>
<dbReference type="Proteomes" id="UP000249363">
    <property type="component" value="Unassembled WGS sequence"/>
</dbReference>
<dbReference type="EMBL" id="MIKG01000010">
    <property type="protein sequence ID" value="RAO69631.1"/>
    <property type="molecule type" value="Genomic_DNA"/>
</dbReference>
<dbReference type="Gene3D" id="3.30.1520.10">
    <property type="entry name" value="Phox-like domain"/>
    <property type="match status" value="1"/>
</dbReference>
<dbReference type="FunFam" id="1.20.1270.60:FF:000072">
    <property type="entry name" value="Sorting nexin MVP1"/>
    <property type="match status" value="1"/>
</dbReference>
<dbReference type="InterPro" id="IPR001683">
    <property type="entry name" value="PX_dom"/>
</dbReference>
<dbReference type="AlphaFoldDB" id="A0A364L1M7"/>
<evidence type="ECO:0000256" key="8">
    <source>
        <dbReference type="ARBA" id="ARBA00022927"/>
    </source>
</evidence>
<keyword evidence="6" id="KW-0813">Transport</keyword>
<feature type="region of interest" description="Disordered" evidence="11">
    <location>
        <begin position="1"/>
        <end position="61"/>
    </location>
</feature>
<dbReference type="Pfam" id="PF00787">
    <property type="entry name" value="PX"/>
    <property type="match status" value="1"/>
</dbReference>
<comment type="function">
    <text evidence="1">Required for vacuolar protein sorting.</text>
</comment>